<organism evidence="2 3">
    <name type="scientific">Phanerochaete sordida</name>
    <dbReference type="NCBI Taxonomy" id="48140"/>
    <lineage>
        <taxon>Eukaryota</taxon>
        <taxon>Fungi</taxon>
        <taxon>Dikarya</taxon>
        <taxon>Basidiomycota</taxon>
        <taxon>Agaricomycotina</taxon>
        <taxon>Agaricomycetes</taxon>
        <taxon>Polyporales</taxon>
        <taxon>Phanerochaetaceae</taxon>
        <taxon>Phanerochaete</taxon>
    </lineage>
</organism>
<evidence type="ECO:0000259" key="1">
    <source>
        <dbReference type="Pfam" id="PF24764"/>
    </source>
</evidence>
<accession>A0A9P3G639</accession>
<dbReference type="Pfam" id="PF24764">
    <property type="entry name" value="rva_4"/>
    <property type="match status" value="1"/>
</dbReference>
<feature type="domain" description="Integrase core" evidence="1">
    <location>
        <begin position="138"/>
        <end position="316"/>
    </location>
</feature>
<dbReference type="EMBL" id="BPQB01000009">
    <property type="protein sequence ID" value="GJE88520.1"/>
    <property type="molecule type" value="Genomic_DNA"/>
</dbReference>
<dbReference type="PANTHER" id="PTHR46177">
    <property type="entry name" value="INTEGRASE CATALYTIC DOMAIN-CONTAINING PROTEIN"/>
    <property type="match status" value="1"/>
</dbReference>
<gene>
    <name evidence="2" type="ORF">PsYK624_046030</name>
</gene>
<dbReference type="AlphaFoldDB" id="A0A9P3G639"/>
<name>A0A9P3G639_9APHY</name>
<dbReference type="InterPro" id="IPR058913">
    <property type="entry name" value="Integrase_dom_put"/>
</dbReference>
<comment type="caution">
    <text evidence="2">The sequence shown here is derived from an EMBL/GenBank/DDBJ whole genome shotgun (WGS) entry which is preliminary data.</text>
</comment>
<evidence type="ECO:0000313" key="2">
    <source>
        <dbReference type="EMBL" id="GJE88520.1"/>
    </source>
</evidence>
<proteinExistence type="predicted"/>
<evidence type="ECO:0000313" key="3">
    <source>
        <dbReference type="Proteomes" id="UP000703269"/>
    </source>
</evidence>
<keyword evidence="3" id="KW-1185">Reference proteome</keyword>
<sequence length="514" mass="59144">MPNQWAPNPPKEPLKAHAHRYWLMGLTQPKILEALKDHFDTSTYGLGMTTFKGWMREWKFEGARKQGHTVESIHGPIQDIRVRFPTIGSQEIRRVLLNDMEIKVPKDLVLHYLRLTEPDAVRARRSNAKMVRRRFYSAGANHIWAVDQHDKWRRFGLFLHLATEPYSGALLWLVCWWSNSNPRLVTHQYIMTARRLGGIPLITQSDLGSENFGIANAHTSIRQHLDPSLRGTLQHKWMNKHNNIKPEIAWKQFRVRFAPGFELLFDEGLDKGWYDPGNTLQRLVFRFLAIPFLQRELDSYVYRHNTSARRANKHKSLPHGIPDRIFEHPEKFGGKDYKIPVSEEVLRAAELQWAPPDHPVFELVPPVFAEFISSVYAEMGSPTVEFESFWNIYLVMLTLAQQRLPFCPAVQAVLDMYVDAPDAGENNDIPLMAHENVAELGLNGIPAAHAIHEMQAPVAEGIEQVQAAPAPEDEDDDMDYYIEEEFIERDEELGEDVDGTARPEAIVYFSSDEE</sequence>
<dbReference type="Proteomes" id="UP000703269">
    <property type="component" value="Unassembled WGS sequence"/>
</dbReference>
<dbReference type="PANTHER" id="PTHR46177:SF1">
    <property type="entry name" value="INTEGRASE CATALYTIC DOMAIN-CONTAINING PROTEIN"/>
    <property type="match status" value="1"/>
</dbReference>
<dbReference type="OrthoDB" id="5946233at2759"/>
<reference evidence="2 3" key="1">
    <citation type="submission" date="2021-08" db="EMBL/GenBank/DDBJ databases">
        <title>Draft Genome Sequence of Phanerochaete sordida strain YK-624.</title>
        <authorList>
            <person name="Mori T."/>
            <person name="Dohra H."/>
            <person name="Suzuki T."/>
            <person name="Kawagishi H."/>
            <person name="Hirai H."/>
        </authorList>
    </citation>
    <scope>NUCLEOTIDE SEQUENCE [LARGE SCALE GENOMIC DNA]</scope>
    <source>
        <strain evidence="2 3">YK-624</strain>
    </source>
</reference>
<protein>
    <recommendedName>
        <fullName evidence="1">Integrase core domain-containing protein</fullName>
    </recommendedName>
</protein>